<dbReference type="Pfam" id="PF00583">
    <property type="entry name" value="Acetyltransf_1"/>
    <property type="match status" value="1"/>
</dbReference>
<dbReference type="EC" id="2.3.1.266" evidence="5"/>
<evidence type="ECO:0000256" key="2">
    <source>
        <dbReference type="ARBA" id="ARBA00022490"/>
    </source>
</evidence>
<keyword evidence="2 5" id="KW-0963">Cytoplasm</keyword>
<keyword evidence="4" id="KW-0012">Acyltransferase</keyword>
<dbReference type="OrthoDB" id="9796919at2"/>
<dbReference type="GO" id="GO:0008999">
    <property type="term" value="F:protein-N-terminal-alanine acetyltransferase activity"/>
    <property type="evidence" value="ECO:0007669"/>
    <property type="project" value="UniProtKB-EC"/>
</dbReference>
<dbReference type="AlphaFoldDB" id="A0A662ZE41"/>
<sequence>MEIKRIHRNELDAYLKRILSIEQLVQVHPWTEKNILESIADNYRFYVLLDNDNVAGYAVYDFVLDESTLQNISISAEYQGKGYGKKLLLESIKQLKEELKIVKVMLEVRISNNKAINLYKSVGFEEDMIRKNYYPMPDGSREHGVLMSLSFS</sequence>
<name>A0A662ZE41_9GAMM</name>
<dbReference type="SUPFAM" id="SSF55729">
    <property type="entry name" value="Acyl-CoA N-acyltransferases (Nat)"/>
    <property type="match status" value="1"/>
</dbReference>
<dbReference type="Proteomes" id="UP000243745">
    <property type="component" value="Unassembled WGS sequence"/>
</dbReference>
<comment type="function">
    <text evidence="5">Acetylates the N-terminal alanine of ribosomal protein bS18.</text>
</comment>
<evidence type="ECO:0000313" key="7">
    <source>
        <dbReference type="EMBL" id="SFP00350.1"/>
    </source>
</evidence>
<evidence type="ECO:0000313" key="8">
    <source>
        <dbReference type="Proteomes" id="UP000243745"/>
    </source>
</evidence>
<protein>
    <recommendedName>
        <fullName evidence="5">[Ribosomal protein bS18]-alanine N-acetyltransferase</fullName>
        <ecNumber evidence="5">2.3.1.266</ecNumber>
    </recommendedName>
</protein>
<proteinExistence type="inferred from homology"/>
<gene>
    <name evidence="7" type="ORF">SAMN02910344_00138</name>
</gene>
<feature type="domain" description="N-acetyltransferase" evidence="6">
    <location>
        <begin position="1"/>
        <end position="152"/>
    </location>
</feature>
<dbReference type="PROSITE" id="PS51186">
    <property type="entry name" value="GNAT"/>
    <property type="match status" value="1"/>
</dbReference>
<organism evidence="7 8">
    <name type="scientific">Ruminobacter amylophilus</name>
    <dbReference type="NCBI Taxonomy" id="867"/>
    <lineage>
        <taxon>Bacteria</taxon>
        <taxon>Pseudomonadati</taxon>
        <taxon>Pseudomonadota</taxon>
        <taxon>Gammaproteobacteria</taxon>
        <taxon>Aeromonadales</taxon>
        <taxon>Succinivibrionaceae</taxon>
        <taxon>Ruminobacter</taxon>
    </lineage>
</organism>
<dbReference type="CDD" id="cd04301">
    <property type="entry name" value="NAT_SF"/>
    <property type="match status" value="1"/>
</dbReference>
<dbReference type="GO" id="GO:0005737">
    <property type="term" value="C:cytoplasm"/>
    <property type="evidence" value="ECO:0007669"/>
    <property type="project" value="UniProtKB-SubCell"/>
</dbReference>
<evidence type="ECO:0000259" key="6">
    <source>
        <dbReference type="PROSITE" id="PS51186"/>
    </source>
</evidence>
<dbReference type="InterPro" id="IPR050680">
    <property type="entry name" value="YpeA/RimI_acetyltransf"/>
</dbReference>
<dbReference type="InterPro" id="IPR006464">
    <property type="entry name" value="AcTrfase_RimI/Ard1"/>
</dbReference>
<evidence type="ECO:0000256" key="4">
    <source>
        <dbReference type="ARBA" id="ARBA00023315"/>
    </source>
</evidence>
<comment type="subcellular location">
    <subcellularLocation>
        <location evidence="5">Cytoplasm</location>
    </subcellularLocation>
</comment>
<dbReference type="Gene3D" id="3.40.630.30">
    <property type="match status" value="1"/>
</dbReference>
<dbReference type="RefSeq" id="WP_031580117.1">
    <property type="nucleotide sequence ID" value="NZ_JBGUOU010000147.1"/>
</dbReference>
<dbReference type="NCBIfam" id="TIGR01575">
    <property type="entry name" value="rimI"/>
    <property type="match status" value="1"/>
</dbReference>
<evidence type="ECO:0000256" key="3">
    <source>
        <dbReference type="ARBA" id="ARBA00022679"/>
    </source>
</evidence>
<evidence type="ECO:0000256" key="1">
    <source>
        <dbReference type="ARBA" id="ARBA00005395"/>
    </source>
</evidence>
<reference evidence="7 8" key="1">
    <citation type="submission" date="2016-10" db="EMBL/GenBank/DDBJ databases">
        <authorList>
            <person name="Varghese N."/>
            <person name="Submissions S."/>
        </authorList>
    </citation>
    <scope>NUCLEOTIDE SEQUENCE [LARGE SCALE GENOMIC DNA]</scope>
    <source>
        <strain evidence="7 8">DSM 1361</strain>
    </source>
</reference>
<dbReference type="PANTHER" id="PTHR43420">
    <property type="entry name" value="ACETYLTRANSFERASE"/>
    <property type="match status" value="1"/>
</dbReference>
<comment type="similarity">
    <text evidence="1 5">Belongs to the acetyltransferase family. RimI subfamily.</text>
</comment>
<evidence type="ECO:0000256" key="5">
    <source>
        <dbReference type="RuleBase" id="RU363094"/>
    </source>
</evidence>
<dbReference type="EMBL" id="FOXF01000002">
    <property type="protein sequence ID" value="SFP00350.1"/>
    <property type="molecule type" value="Genomic_DNA"/>
</dbReference>
<dbReference type="PANTHER" id="PTHR43420:SF44">
    <property type="entry name" value="ACETYLTRANSFERASE YPEA"/>
    <property type="match status" value="1"/>
</dbReference>
<comment type="catalytic activity">
    <reaction evidence="5">
        <text>N-terminal L-alanyl-[ribosomal protein bS18] + acetyl-CoA = N-terminal N(alpha)-acetyl-L-alanyl-[ribosomal protein bS18] + CoA + H(+)</text>
        <dbReference type="Rhea" id="RHEA:43756"/>
        <dbReference type="Rhea" id="RHEA-COMP:10676"/>
        <dbReference type="Rhea" id="RHEA-COMP:10677"/>
        <dbReference type="ChEBI" id="CHEBI:15378"/>
        <dbReference type="ChEBI" id="CHEBI:57287"/>
        <dbReference type="ChEBI" id="CHEBI:57288"/>
        <dbReference type="ChEBI" id="CHEBI:64718"/>
        <dbReference type="ChEBI" id="CHEBI:83683"/>
        <dbReference type="EC" id="2.3.1.266"/>
    </reaction>
</comment>
<accession>A0A662ZE41</accession>
<dbReference type="InterPro" id="IPR016181">
    <property type="entry name" value="Acyl_CoA_acyltransferase"/>
</dbReference>
<dbReference type="InterPro" id="IPR000182">
    <property type="entry name" value="GNAT_dom"/>
</dbReference>
<keyword evidence="3 7" id="KW-0808">Transferase</keyword>
<keyword evidence="8" id="KW-1185">Reference proteome</keyword>